<dbReference type="RefSeq" id="WP_002586335.1">
    <property type="nucleotide sequence ID" value="NZ_KB851034.1"/>
</dbReference>
<dbReference type="CDD" id="cd00093">
    <property type="entry name" value="HTH_XRE"/>
    <property type="match status" value="1"/>
</dbReference>
<dbReference type="HOGENOM" id="CLU_066192_62_7_9"/>
<name>R0BPP4_9FIRM</name>
<dbReference type="Proteomes" id="UP000013180">
    <property type="component" value="Unassembled WGS sequence"/>
</dbReference>
<dbReference type="GO" id="GO:0003677">
    <property type="term" value="F:DNA binding"/>
    <property type="evidence" value="ECO:0007669"/>
    <property type="project" value="InterPro"/>
</dbReference>
<comment type="caution">
    <text evidence="2">The sequence shown here is derived from an EMBL/GenBank/DDBJ whole genome shotgun (WGS) entry which is preliminary data.</text>
</comment>
<evidence type="ECO:0000313" key="2">
    <source>
        <dbReference type="EMBL" id="ENZ66380.1"/>
    </source>
</evidence>
<dbReference type="Pfam" id="PF01381">
    <property type="entry name" value="HTH_3"/>
    <property type="match status" value="1"/>
</dbReference>
<feature type="domain" description="HTH cro/C1-type" evidence="1">
    <location>
        <begin position="23"/>
        <end position="59"/>
    </location>
</feature>
<evidence type="ECO:0000259" key="1">
    <source>
        <dbReference type="PROSITE" id="PS50943"/>
    </source>
</evidence>
<dbReference type="AlphaFoldDB" id="R0BPP4"/>
<dbReference type="EMBL" id="AGYL01000015">
    <property type="protein sequence ID" value="ENZ66380.1"/>
    <property type="molecule type" value="Genomic_DNA"/>
</dbReference>
<reference evidence="2" key="1">
    <citation type="submission" date="2013-01" db="EMBL/GenBank/DDBJ databases">
        <title>The Genome Sequence of Clostridium clostridioforme 90A6.</title>
        <authorList>
            <consortium name="The Broad Institute Genome Sequencing Platform"/>
            <person name="Earl A."/>
            <person name="Ward D."/>
            <person name="Feldgarden M."/>
            <person name="Gevers D."/>
            <person name="Courvalin P."/>
            <person name="Lambert T."/>
            <person name="Walker B."/>
            <person name="Young S.K."/>
            <person name="Zeng Q."/>
            <person name="Gargeya S."/>
            <person name="Fitzgerald M."/>
            <person name="Haas B."/>
            <person name="Abouelleil A."/>
            <person name="Alvarado L."/>
            <person name="Arachchi H.M."/>
            <person name="Berlin A.M."/>
            <person name="Chapman S.B."/>
            <person name="Dewar J."/>
            <person name="Goldberg J."/>
            <person name="Griggs A."/>
            <person name="Gujja S."/>
            <person name="Hansen M."/>
            <person name="Howarth C."/>
            <person name="Imamovic A."/>
            <person name="Larimer J."/>
            <person name="McCowan C."/>
            <person name="Murphy C."/>
            <person name="Neiman D."/>
            <person name="Pearson M."/>
            <person name="Priest M."/>
            <person name="Roberts A."/>
            <person name="Saif S."/>
            <person name="Shea T."/>
            <person name="Sisk P."/>
            <person name="Sykes S."/>
            <person name="Wortman J."/>
            <person name="Nusbaum C."/>
            <person name="Birren B."/>
        </authorList>
    </citation>
    <scope>NUCLEOTIDE SEQUENCE [LARGE SCALE GENOMIC DNA]</scope>
    <source>
        <strain evidence="2">90A6</strain>
    </source>
</reference>
<organism evidence="2 3">
    <name type="scientific">[Clostridium] clostridioforme 90A6</name>
    <dbReference type="NCBI Taxonomy" id="999406"/>
    <lineage>
        <taxon>Bacteria</taxon>
        <taxon>Bacillati</taxon>
        <taxon>Bacillota</taxon>
        <taxon>Clostridia</taxon>
        <taxon>Lachnospirales</taxon>
        <taxon>Lachnospiraceae</taxon>
        <taxon>Enterocloster</taxon>
    </lineage>
</organism>
<dbReference type="Gene3D" id="1.10.260.40">
    <property type="entry name" value="lambda repressor-like DNA-binding domains"/>
    <property type="match status" value="1"/>
</dbReference>
<evidence type="ECO:0000313" key="3">
    <source>
        <dbReference type="Proteomes" id="UP000013180"/>
    </source>
</evidence>
<dbReference type="PROSITE" id="PS50943">
    <property type="entry name" value="HTH_CROC1"/>
    <property type="match status" value="1"/>
</dbReference>
<gene>
    <name evidence="2" type="ORF">HMPREF1083_02272</name>
</gene>
<dbReference type="InterPro" id="IPR010982">
    <property type="entry name" value="Lambda_DNA-bd_dom_sf"/>
</dbReference>
<protein>
    <recommendedName>
        <fullName evidence="1">HTH cro/C1-type domain-containing protein</fullName>
    </recommendedName>
</protein>
<proteinExistence type="predicted"/>
<dbReference type="PATRIC" id="fig|999406.3.peg.2473"/>
<dbReference type="SMART" id="SM00530">
    <property type="entry name" value="HTH_XRE"/>
    <property type="match status" value="1"/>
</dbReference>
<dbReference type="InterPro" id="IPR001387">
    <property type="entry name" value="Cro/C1-type_HTH"/>
</dbReference>
<keyword evidence="3" id="KW-1185">Reference proteome</keyword>
<accession>R0BPP4</accession>
<dbReference type="SUPFAM" id="SSF47413">
    <property type="entry name" value="lambda repressor-like DNA-binding domains"/>
    <property type="match status" value="1"/>
</dbReference>
<sequence length="62" mass="7198">MYKKFALLLEETNKTIYRVSTDTGIATATLYDWRDGRSKPKVDKLAVLAKYFGVSIEYFLEE</sequence>